<dbReference type="EMBL" id="BOOJ01000023">
    <property type="protein sequence ID" value="GIH91986.1"/>
    <property type="molecule type" value="Genomic_DNA"/>
</dbReference>
<accession>A0A8J3SG66</accession>
<proteinExistence type="predicted"/>
<evidence type="ECO:0000313" key="1">
    <source>
        <dbReference type="EMBL" id="GIH91986.1"/>
    </source>
</evidence>
<dbReference type="Proteomes" id="UP000619788">
    <property type="component" value="Unassembled WGS sequence"/>
</dbReference>
<protein>
    <submittedName>
        <fullName evidence="1">Uncharacterized protein</fullName>
    </submittedName>
</protein>
<name>A0A8J3SG66_9ACTN</name>
<comment type="caution">
    <text evidence="1">The sequence shown here is derived from an EMBL/GenBank/DDBJ whole genome shotgun (WGS) entry which is preliminary data.</text>
</comment>
<reference evidence="1 2" key="1">
    <citation type="submission" date="2021-01" db="EMBL/GenBank/DDBJ databases">
        <title>Whole genome shotgun sequence of Planobispora siamensis NBRC 107568.</title>
        <authorList>
            <person name="Komaki H."/>
            <person name="Tamura T."/>
        </authorList>
    </citation>
    <scope>NUCLEOTIDE SEQUENCE [LARGE SCALE GENOMIC DNA]</scope>
    <source>
        <strain evidence="1 2">NBRC 107568</strain>
    </source>
</reference>
<evidence type="ECO:0000313" key="2">
    <source>
        <dbReference type="Proteomes" id="UP000619788"/>
    </source>
</evidence>
<keyword evidence="2" id="KW-1185">Reference proteome</keyword>
<organism evidence="1 2">
    <name type="scientific">Planobispora siamensis</name>
    <dbReference type="NCBI Taxonomy" id="936338"/>
    <lineage>
        <taxon>Bacteria</taxon>
        <taxon>Bacillati</taxon>
        <taxon>Actinomycetota</taxon>
        <taxon>Actinomycetes</taxon>
        <taxon>Streptosporangiales</taxon>
        <taxon>Streptosporangiaceae</taxon>
        <taxon>Planobispora</taxon>
    </lineage>
</organism>
<sequence>MTPGIDTPPVTASARLPLRGYAEVRGIHHRPDGPPVGTVSLFGVELDLQLAGARAVRDAMDDLIAGLERAETAPTVRAPEAGQ</sequence>
<gene>
    <name evidence="1" type="ORF">Psi01_26160</name>
</gene>
<dbReference type="AlphaFoldDB" id="A0A8J3SG66"/>
<dbReference type="RefSeq" id="WP_204064232.1">
    <property type="nucleotide sequence ID" value="NZ_BOOJ01000023.1"/>
</dbReference>